<dbReference type="InterPro" id="IPR013324">
    <property type="entry name" value="RNA_pol_sigma_r3/r4-like"/>
</dbReference>
<keyword evidence="5" id="KW-0804">Transcription</keyword>
<dbReference type="AlphaFoldDB" id="A0A225DL57"/>
<dbReference type="RefSeq" id="WP_088258046.1">
    <property type="nucleotide sequence ID" value="NZ_NIDE01000014.1"/>
</dbReference>
<dbReference type="PANTHER" id="PTHR43133:SF8">
    <property type="entry name" value="RNA POLYMERASE SIGMA FACTOR HI_1459-RELATED"/>
    <property type="match status" value="1"/>
</dbReference>
<dbReference type="OrthoDB" id="286291at2"/>
<evidence type="ECO:0000256" key="5">
    <source>
        <dbReference type="ARBA" id="ARBA00023163"/>
    </source>
</evidence>
<dbReference type="InterPro" id="IPR014284">
    <property type="entry name" value="RNA_pol_sigma-70_dom"/>
</dbReference>
<dbReference type="InterPro" id="IPR013249">
    <property type="entry name" value="RNA_pol_sigma70_r4_t2"/>
</dbReference>
<evidence type="ECO:0000256" key="1">
    <source>
        <dbReference type="ARBA" id="ARBA00010641"/>
    </source>
</evidence>
<dbReference type="GO" id="GO:0006352">
    <property type="term" value="P:DNA-templated transcription initiation"/>
    <property type="evidence" value="ECO:0007669"/>
    <property type="project" value="InterPro"/>
</dbReference>
<dbReference type="SUPFAM" id="SSF88946">
    <property type="entry name" value="Sigma2 domain of RNA polymerase sigma factors"/>
    <property type="match status" value="1"/>
</dbReference>
<keyword evidence="3" id="KW-0731">Sigma factor</keyword>
<feature type="region of interest" description="Disordered" evidence="6">
    <location>
        <begin position="1"/>
        <end position="29"/>
    </location>
</feature>
<sequence length="205" mass="23316">MKPDPRTTAGRTQEKPDPGSPSSLNPRRDEFDALYARHSREVWAVVYGRSMDRDLALDVTQEAFLRFWRHMENQDHPENGTVEEIQNPRAWLVRVARNLADDYAKSAFRRNGTQDPEYLNGVGAGEQQPLEQMARDEADAQIRAVVEELPPADREIISLRYTLDYDAPAIAEMLGINVTAVYMRLSRARQRLAEKLAVLGVDQVP</sequence>
<evidence type="ECO:0000259" key="7">
    <source>
        <dbReference type="Pfam" id="PF04542"/>
    </source>
</evidence>
<dbReference type="EMBL" id="NIDE01000014">
    <property type="protein sequence ID" value="OWK38196.1"/>
    <property type="molecule type" value="Genomic_DNA"/>
</dbReference>
<dbReference type="InterPro" id="IPR039425">
    <property type="entry name" value="RNA_pol_sigma-70-like"/>
</dbReference>
<feature type="domain" description="RNA polymerase sigma factor 70 region 4 type 2" evidence="8">
    <location>
        <begin position="141"/>
        <end position="192"/>
    </location>
</feature>
<dbReference type="InterPro" id="IPR007627">
    <property type="entry name" value="RNA_pol_sigma70_r2"/>
</dbReference>
<dbReference type="InterPro" id="IPR036388">
    <property type="entry name" value="WH-like_DNA-bd_sf"/>
</dbReference>
<comment type="caution">
    <text evidence="9">The sequence shown here is derived from an EMBL/GenBank/DDBJ whole genome shotgun (WGS) entry which is preliminary data.</text>
</comment>
<dbReference type="Gene3D" id="1.10.1740.10">
    <property type="match status" value="1"/>
</dbReference>
<evidence type="ECO:0000256" key="2">
    <source>
        <dbReference type="ARBA" id="ARBA00023015"/>
    </source>
</evidence>
<dbReference type="Pfam" id="PF08281">
    <property type="entry name" value="Sigma70_r4_2"/>
    <property type="match status" value="1"/>
</dbReference>
<dbReference type="Proteomes" id="UP000214646">
    <property type="component" value="Unassembled WGS sequence"/>
</dbReference>
<gene>
    <name evidence="9" type="ORF">FRUB_07316</name>
</gene>
<organism evidence="9 10">
    <name type="scientific">Fimbriiglobus ruber</name>
    <dbReference type="NCBI Taxonomy" id="1908690"/>
    <lineage>
        <taxon>Bacteria</taxon>
        <taxon>Pseudomonadati</taxon>
        <taxon>Planctomycetota</taxon>
        <taxon>Planctomycetia</taxon>
        <taxon>Gemmatales</taxon>
        <taxon>Gemmataceae</taxon>
        <taxon>Fimbriiglobus</taxon>
    </lineage>
</organism>
<dbReference type="PANTHER" id="PTHR43133">
    <property type="entry name" value="RNA POLYMERASE ECF-TYPE SIGMA FACTO"/>
    <property type="match status" value="1"/>
</dbReference>
<dbReference type="InterPro" id="IPR013325">
    <property type="entry name" value="RNA_pol_sigma_r2"/>
</dbReference>
<evidence type="ECO:0000313" key="10">
    <source>
        <dbReference type="Proteomes" id="UP000214646"/>
    </source>
</evidence>
<protein>
    <submittedName>
        <fullName evidence="9">RNA polymerase sigma-70 factor, ECF subfamily</fullName>
    </submittedName>
</protein>
<dbReference type="CDD" id="cd06171">
    <property type="entry name" value="Sigma70_r4"/>
    <property type="match status" value="1"/>
</dbReference>
<evidence type="ECO:0000256" key="3">
    <source>
        <dbReference type="ARBA" id="ARBA00023082"/>
    </source>
</evidence>
<accession>A0A225DL57</accession>
<comment type="similarity">
    <text evidence="1">Belongs to the sigma-70 factor family. ECF subfamily.</text>
</comment>
<evidence type="ECO:0000256" key="4">
    <source>
        <dbReference type="ARBA" id="ARBA00023125"/>
    </source>
</evidence>
<evidence type="ECO:0000256" key="6">
    <source>
        <dbReference type="SAM" id="MobiDB-lite"/>
    </source>
</evidence>
<reference evidence="10" key="1">
    <citation type="submission" date="2017-06" db="EMBL/GenBank/DDBJ databases">
        <title>Genome analysis of Fimbriiglobus ruber SP5, the first member of the order Planctomycetales with confirmed chitinolytic capability.</title>
        <authorList>
            <person name="Ravin N.V."/>
            <person name="Rakitin A.L."/>
            <person name="Ivanova A.A."/>
            <person name="Beletsky A.V."/>
            <person name="Kulichevskaya I.S."/>
            <person name="Mardanov A.V."/>
            <person name="Dedysh S.N."/>
        </authorList>
    </citation>
    <scope>NUCLEOTIDE SEQUENCE [LARGE SCALE GENOMIC DNA]</scope>
    <source>
        <strain evidence="10">SP5</strain>
    </source>
</reference>
<name>A0A225DL57_9BACT</name>
<evidence type="ECO:0000313" key="9">
    <source>
        <dbReference type="EMBL" id="OWK38196.1"/>
    </source>
</evidence>
<dbReference type="SUPFAM" id="SSF88659">
    <property type="entry name" value="Sigma3 and sigma4 domains of RNA polymerase sigma factors"/>
    <property type="match status" value="1"/>
</dbReference>
<keyword evidence="2" id="KW-0805">Transcription regulation</keyword>
<dbReference type="Gene3D" id="1.10.10.10">
    <property type="entry name" value="Winged helix-like DNA-binding domain superfamily/Winged helix DNA-binding domain"/>
    <property type="match status" value="1"/>
</dbReference>
<dbReference type="Pfam" id="PF04542">
    <property type="entry name" value="Sigma70_r2"/>
    <property type="match status" value="1"/>
</dbReference>
<keyword evidence="10" id="KW-1185">Reference proteome</keyword>
<dbReference type="GO" id="GO:0016987">
    <property type="term" value="F:sigma factor activity"/>
    <property type="evidence" value="ECO:0007669"/>
    <property type="project" value="UniProtKB-KW"/>
</dbReference>
<dbReference type="GO" id="GO:0003677">
    <property type="term" value="F:DNA binding"/>
    <property type="evidence" value="ECO:0007669"/>
    <property type="project" value="UniProtKB-KW"/>
</dbReference>
<keyword evidence="4" id="KW-0238">DNA-binding</keyword>
<proteinExistence type="inferred from homology"/>
<evidence type="ECO:0000259" key="8">
    <source>
        <dbReference type="Pfam" id="PF08281"/>
    </source>
</evidence>
<dbReference type="NCBIfam" id="TIGR02937">
    <property type="entry name" value="sigma70-ECF"/>
    <property type="match status" value="1"/>
</dbReference>
<feature type="domain" description="RNA polymerase sigma-70 region 2" evidence="7">
    <location>
        <begin position="34"/>
        <end position="106"/>
    </location>
</feature>